<reference evidence="1 2" key="1">
    <citation type="submission" date="2014-04" db="EMBL/GenBank/DDBJ databases">
        <authorList>
            <person name="Bishop-Lilly K.A."/>
            <person name="Broomall S.M."/>
            <person name="Chain P.S."/>
            <person name="Chertkov O."/>
            <person name="Coyne S.R."/>
            <person name="Daligault H.E."/>
            <person name="Davenport K.W."/>
            <person name="Erkkila T."/>
            <person name="Frey K.G."/>
            <person name="Gibbons H.S."/>
            <person name="Gu W."/>
            <person name="Jaissle J."/>
            <person name="Johnson S.L."/>
            <person name="Koroleva G.I."/>
            <person name="Ladner J.T."/>
            <person name="Lo C.-C."/>
            <person name="Minogue T.D."/>
            <person name="Munk C."/>
            <person name="Palacios G.F."/>
            <person name="Redden C.L."/>
            <person name="Rosenzweig C.N."/>
            <person name="Scholz M.B."/>
            <person name="Teshima H."/>
            <person name="Xu Y."/>
        </authorList>
    </citation>
    <scope>NUCLEOTIDE SEQUENCE [LARGE SCALE GENOMIC DNA]</scope>
    <source>
        <strain evidence="1 2">8244</strain>
    </source>
</reference>
<gene>
    <name evidence="1" type="ORF">DJ90_2011</name>
</gene>
<keyword evidence="2" id="KW-1185">Reference proteome</keyword>
<proteinExistence type="predicted"/>
<dbReference type="GeneID" id="77008253"/>
<dbReference type="STRING" id="44252.DJ90_2011"/>
<comment type="caution">
    <text evidence="1">The sequence shown here is derived from an EMBL/GenBank/DDBJ whole genome shotgun (WGS) entry which is preliminary data.</text>
</comment>
<protein>
    <submittedName>
        <fullName evidence="1">Uncharacterized protein</fullName>
    </submittedName>
</protein>
<organism evidence="1 2">
    <name type="scientific">Paenibacillus macerans</name>
    <name type="common">Bacillus macerans</name>
    <dbReference type="NCBI Taxonomy" id="44252"/>
    <lineage>
        <taxon>Bacteria</taxon>
        <taxon>Bacillati</taxon>
        <taxon>Bacillota</taxon>
        <taxon>Bacilli</taxon>
        <taxon>Bacillales</taxon>
        <taxon>Paenibacillaceae</taxon>
        <taxon>Paenibacillus</taxon>
    </lineage>
</organism>
<dbReference type="PATRIC" id="fig|44252.3.peg.213"/>
<dbReference type="AlphaFoldDB" id="A0A090ZPG4"/>
<name>A0A090ZPG4_PAEMA</name>
<evidence type="ECO:0000313" key="2">
    <source>
        <dbReference type="Proteomes" id="UP000029278"/>
    </source>
</evidence>
<dbReference type="HOGENOM" id="CLU_1000062_0_0_9"/>
<sequence>MPRPESSIWGNILTCAEIALHVYEIIAERGSGIVIDADHAKELLGEEALNIGEQHGDHVYFDDAKSVVPAYELLQNNAITDPEFKERCGSPEQLAKEGKFFAPEYFGSLQAPENTPWGTVTNSQPLHNGLYFLESDGKWQLAVHQTVANHCLSDFAQEHAANHGEYLHYPLDRCAVPVYELSASHPAVMAQVVDEDSLLHTLCVDEPLYVAMHNQHTEEWGHIHDRPAPKTMFLQLQLDQVAEQAHKQEYRTPHAANNPTLITLCTNELEPDDFFEPTEELEL</sequence>
<dbReference type="EMBL" id="JMQA01000001">
    <property type="protein sequence ID" value="KFN12125.1"/>
    <property type="molecule type" value="Genomic_DNA"/>
</dbReference>
<dbReference type="RefSeq" id="WP_036624166.1">
    <property type="nucleotide sequence ID" value="NZ_JAKOBR010000033.1"/>
</dbReference>
<dbReference type="OrthoDB" id="1797662at2"/>
<evidence type="ECO:0000313" key="1">
    <source>
        <dbReference type="EMBL" id="KFN12125.1"/>
    </source>
</evidence>
<dbReference type="Proteomes" id="UP000029278">
    <property type="component" value="Unassembled WGS sequence"/>
</dbReference>
<accession>A0A090ZPG4</accession>